<feature type="region of interest" description="Disordered" evidence="6">
    <location>
        <begin position="77"/>
        <end position="127"/>
    </location>
</feature>
<dbReference type="Pfam" id="PF00735">
    <property type="entry name" value="Septin"/>
    <property type="match status" value="1"/>
</dbReference>
<sequence>MAARDSGEREAGCGQLRWRWTGRDGTFGGAGGHGQRLDGPVRDIPATCAAVARHVCPFPSRACPRSDPLGVSILHGPSAFNSHPPPTPKSFVTLSRSSQPAASPRRGPPQKWPPPPRPSKAPSIFPKSVGFDSITHQIEKKLLKRGFQFNVICVGQTGLGKSTLINTIFASHLIDSKGRLAPEEPVRSTTEIQAASHVIEENGVRLRLNIVDTPGYGDLINNDRCWDPIVKYIKDQHSAYLRKELTAQRERYLQDTRIHCCLFFIQPSGHALKPIDIVVLKKLSEFVNVVPVIAKSDSLTLEERAEFKARIKEEFAFHNLKMYPYDNEEDDTEEVALKDTIKEQIPFAVVGSEKTIVVGGQQVRGRQNRWGVINVEDETHCEFVALRDFLTRTHLQDLIETTSQIHYESFRAKQLLALKESSAVGHGGGSRPISPAADRELSRNSQRMTMNGY</sequence>
<feature type="compositionally biased region" description="Low complexity" evidence="6">
    <location>
        <begin position="95"/>
        <end position="105"/>
    </location>
</feature>
<dbReference type="PROSITE" id="PS51719">
    <property type="entry name" value="G_SEPTIN"/>
    <property type="match status" value="1"/>
</dbReference>
<dbReference type="STRING" id="420778.A0A1S8B7T0"/>
<dbReference type="FunFam" id="3.40.50.300:FF:000260">
    <property type="entry name" value="Cell division control 10"/>
    <property type="match status" value="1"/>
</dbReference>
<dbReference type="Gene3D" id="3.40.50.300">
    <property type="entry name" value="P-loop containing nucleotide triphosphate hydrolases"/>
    <property type="match status" value="1"/>
</dbReference>
<reference evidence="8 9" key="1">
    <citation type="submission" date="2017-01" db="EMBL/GenBank/DDBJ databases">
        <title>Draft genome sequence of Diplodia seriata F98.1, a fungal species involved in grapevine trunk diseases.</title>
        <authorList>
            <person name="Robert-Siegwald G."/>
            <person name="Vallet J."/>
            <person name="Abou-Mansour E."/>
            <person name="Xu J."/>
            <person name="Rey P."/>
            <person name="Bertsch C."/>
            <person name="Rego C."/>
            <person name="Larignon P."/>
            <person name="Fontaine F."/>
            <person name="Lebrun M.-H."/>
        </authorList>
    </citation>
    <scope>NUCLEOTIDE SEQUENCE [LARGE SCALE GENOMIC DNA]</scope>
    <source>
        <strain evidence="8 9">F98.1</strain>
    </source>
</reference>
<evidence type="ECO:0000256" key="3">
    <source>
        <dbReference type="ARBA" id="ARBA00023134"/>
    </source>
</evidence>
<evidence type="ECO:0000256" key="6">
    <source>
        <dbReference type="SAM" id="MobiDB-lite"/>
    </source>
</evidence>
<organism evidence="8 9">
    <name type="scientific">Diplodia seriata</name>
    <dbReference type="NCBI Taxonomy" id="420778"/>
    <lineage>
        <taxon>Eukaryota</taxon>
        <taxon>Fungi</taxon>
        <taxon>Dikarya</taxon>
        <taxon>Ascomycota</taxon>
        <taxon>Pezizomycotina</taxon>
        <taxon>Dothideomycetes</taxon>
        <taxon>Dothideomycetes incertae sedis</taxon>
        <taxon>Botryosphaeriales</taxon>
        <taxon>Botryosphaeriaceae</taxon>
        <taxon>Diplodia</taxon>
    </lineage>
</organism>
<dbReference type="PANTHER" id="PTHR18884">
    <property type="entry name" value="SEPTIN"/>
    <property type="match status" value="1"/>
</dbReference>
<dbReference type="InterPro" id="IPR016491">
    <property type="entry name" value="Septin"/>
</dbReference>
<protein>
    <submittedName>
        <fullName evidence="8">Septin-like protein spn2</fullName>
    </submittedName>
</protein>
<dbReference type="CDD" id="cd01850">
    <property type="entry name" value="CDC_Septin"/>
    <property type="match status" value="1"/>
</dbReference>
<keyword evidence="1" id="KW-0132">Cell division</keyword>
<dbReference type="EMBL" id="MSZU01000111">
    <property type="protein sequence ID" value="OMP83251.1"/>
    <property type="molecule type" value="Genomic_DNA"/>
</dbReference>
<evidence type="ECO:0000256" key="1">
    <source>
        <dbReference type="ARBA" id="ARBA00022618"/>
    </source>
</evidence>
<dbReference type="AlphaFoldDB" id="A0A1S8B7T0"/>
<feature type="compositionally biased region" description="Polar residues" evidence="6">
    <location>
        <begin position="443"/>
        <end position="453"/>
    </location>
</feature>
<evidence type="ECO:0000313" key="8">
    <source>
        <dbReference type="EMBL" id="OMP83251.1"/>
    </source>
</evidence>
<dbReference type="InterPro" id="IPR027417">
    <property type="entry name" value="P-loop_NTPase"/>
</dbReference>
<feature type="region of interest" description="Disordered" evidence="6">
    <location>
        <begin position="423"/>
        <end position="453"/>
    </location>
</feature>
<evidence type="ECO:0000256" key="2">
    <source>
        <dbReference type="ARBA" id="ARBA00022741"/>
    </source>
</evidence>
<keyword evidence="3 5" id="KW-0342">GTP-binding</keyword>
<proteinExistence type="inferred from homology"/>
<evidence type="ECO:0000256" key="4">
    <source>
        <dbReference type="ARBA" id="ARBA00023306"/>
    </source>
</evidence>
<dbReference type="GO" id="GO:0032161">
    <property type="term" value="C:cleavage apparatus septin structure"/>
    <property type="evidence" value="ECO:0007669"/>
    <property type="project" value="UniProtKB-ARBA"/>
</dbReference>
<keyword evidence="4" id="KW-0131">Cell cycle</keyword>
<dbReference type="OrthoDB" id="416553at2759"/>
<evidence type="ECO:0000256" key="5">
    <source>
        <dbReference type="RuleBase" id="RU004560"/>
    </source>
</evidence>
<accession>A0A1S8B7T0</accession>
<feature type="compositionally biased region" description="Pro residues" evidence="6">
    <location>
        <begin position="106"/>
        <end position="119"/>
    </location>
</feature>
<comment type="caution">
    <text evidence="8">The sequence shown here is derived from an EMBL/GenBank/DDBJ whole genome shotgun (WGS) entry which is preliminary data.</text>
</comment>
<dbReference type="Proteomes" id="UP000190776">
    <property type="component" value="Unassembled WGS sequence"/>
</dbReference>
<dbReference type="GO" id="GO:0043934">
    <property type="term" value="P:sporulation"/>
    <property type="evidence" value="ECO:0007669"/>
    <property type="project" value="UniProtKB-ARBA"/>
</dbReference>
<dbReference type="GO" id="GO:0051301">
    <property type="term" value="P:cell division"/>
    <property type="evidence" value="ECO:0007669"/>
    <property type="project" value="UniProtKB-KW"/>
</dbReference>
<keyword evidence="2 5" id="KW-0547">Nucleotide-binding</keyword>
<comment type="similarity">
    <text evidence="5">Belongs to the TRAFAC class TrmE-Era-EngA-EngB-Septin-like GTPase superfamily. Septin GTPase family.</text>
</comment>
<evidence type="ECO:0000313" key="9">
    <source>
        <dbReference type="Proteomes" id="UP000190776"/>
    </source>
</evidence>
<feature type="domain" description="Septin-type G" evidence="7">
    <location>
        <begin position="145"/>
        <end position="417"/>
    </location>
</feature>
<dbReference type="InterPro" id="IPR030379">
    <property type="entry name" value="G_SEPTIN_dom"/>
</dbReference>
<name>A0A1S8B7T0_9PEZI</name>
<dbReference type="GO" id="GO:0005525">
    <property type="term" value="F:GTP binding"/>
    <property type="evidence" value="ECO:0007669"/>
    <property type="project" value="UniProtKB-KW"/>
</dbReference>
<dbReference type="SUPFAM" id="SSF52540">
    <property type="entry name" value="P-loop containing nucleoside triphosphate hydrolases"/>
    <property type="match status" value="1"/>
</dbReference>
<gene>
    <name evidence="8" type="ORF">BK809_0004632</name>
</gene>
<evidence type="ECO:0000259" key="7">
    <source>
        <dbReference type="PROSITE" id="PS51719"/>
    </source>
</evidence>
<dbReference type="GO" id="GO:0005940">
    <property type="term" value="C:septin ring"/>
    <property type="evidence" value="ECO:0007669"/>
    <property type="project" value="UniProtKB-ARBA"/>
</dbReference>
<dbReference type="GO" id="GO:0000921">
    <property type="term" value="P:septin ring assembly"/>
    <property type="evidence" value="ECO:0007669"/>
    <property type="project" value="UniProtKB-ARBA"/>
</dbReference>